<comment type="caution">
    <text evidence="1">The sequence shown here is derived from an EMBL/GenBank/DDBJ whole genome shotgun (WGS) entry which is preliminary data.</text>
</comment>
<proteinExistence type="predicted"/>
<reference evidence="1" key="1">
    <citation type="submission" date="2018-01" db="EMBL/GenBank/DDBJ databases">
        <authorList>
            <person name="Clerissi C."/>
        </authorList>
    </citation>
    <scope>NUCLEOTIDE SEQUENCE</scope>
    <source>
        <strain evidence="1">Cupriavidus sp. LMG 19464</strain>
    </source>
</reference>
<name>A0A375CJU3_9BURK</name>
<sequence>MLMILFYVTRYEYSITVTLWS</sequence>
<gene>
    <name evidence="1" type="ORF">CBM2587_P10001</name>
</gene>
<dbReference type="AlphaFoldDB" id="A0A375CJU3"/>
<dbReference type="EMBL" id="OFSQ01000039">
    <property type="protein sequence ID" value="SOY73015.1"/>
    <property type="molecule type" value="Genomic_DNA"/>
</dbReference>
<accession>A0A375CJU3</accession>
<protein>
    <submittedName>
        <fullName evidence="1">Uncharacterized protein</fullName>
    </submittedName>
</protein>
<evidence type="ECO:0000313" key="1">
    <source>
        <dbReference type="EMBL" id="SOY73015.1"/>
    </source>
</evidence>
<organism evidence="1">
    <name type="scientific">Cupriavidus taiwanensis</name>
    <dbReference type="NCBI Taxonomy" id="164546"/>
    <lineage>
        <taxon>Bacteria</taxon>
        <taxon>Pseudomonadati</taxon>
        <taxon>Pseudomonadota</taxon>
        <taxon>Betaproteobacteria</taxon>
        <taxon>Burkholderiales</taxon>
        <taxon>Burkholderiaceae</taxon>
        <taxon>Cupriavidus</taxon>
    </lineage>
</organism>
<dbReference type="Proteomes" id="UP000256780">
    <property type="component" value="Plasmid CBM2587_p"/>
</dbReference>